<gene>
    <name evidence="1" type="ORF">TGAMA5MH_10369</name>
</gene>
<dbReference type="Proteomes" id="UP000236546">
    <property type="component" value="Unassembled WGS sequence"/>
</dbReference>
<evidence type="ECO:0000313" key="2">
    <source>
        <dbReference type="Proteomes" id="UP000236546"/>
    </source>
</evidence>
<dbReference type="AlphaFoldDB" id="A0A2K0SWP1"/>
<dbReference type="EMBL" id="MTYH01000132">
    <property type="protein sequence ID" value="PNP37696.1"/>
    <property type="molecule type" value="Genomic_DNA"/>
</dbReference>
<proteinExistence type="predicted"/>
<dbReference type="OrthoDB" id="5424209at2759"/>
<comment type="caution">
    <text evidence="1">The sequence shown here is derived from an EMBL/GenBank/DDBJ whole genome shotgun (WGS) entry which is preliminary data.</text>
</comment>
<evidence type="ECO:0000313" key="1">
    <source>
        <dbReference type="EMBL" id="PNP37696.1"/>
    </source>
</evidence>
<reference evidence="1 2" key="1">
    <citation type="submission" date="2017-02" db="EMBL/GenBank/DDBJ databases">
        <title>Genomes of Trichoderma spp. with biocontrol activity.</title>
        <authorList>
            <person name="Gardiner D."/>
            <person name="Kazan K."/>
            <person name="Vos C."/>
            <person name="Harvey P."/>
        </authorList>
    </citation>
    <scope>NUCLEOTIDE SEQUENCE [LARGE SCALE GENOMIC DNA]</scope>
    <source>
        <strain evidence="1 2">A5MH</strain>
    </source>
</reference>
<sequence>MATPPPSPVPQPPRPLPPSTEERHLYYYHFLADGRPLLVARTSTFVFENPLKPEAIMYPIPIYYTRSTPLKDAWADERSGLMSQVMDAIEEVGVFDSIEPSHFYMNQGTPETLVISIPPKSMSWNRAIVLALRCKAMMEECGIHNVHCEIRESVYDAYFF</sequence>
<accession>A0A2K0SWP1</accession>
<organism evidence="1 2">
    <name type="scientific">Trichoderma gamsii</name>
    <dbReference type="NCBI Taxonomy" id="398673"/>
    <lineage>
        <taxon>Eukaryota</taxon>
        <taxon>Fungi</taxon>
        <taxon>Dikarya</taxon>
        <taxon>Ascomycota</taxon>
        <taxon>Pezizomycotina</taxon>
        <taxon>Sordariomycetes</taxon>
        <taxon>Hypocreomycetidae</taxon>
        <taxon>Hypocreales</taxon>
        <taxon>Hypocreaceae</taxon>
        <taxon>Trichoderma</taxon>
    </lineage>
</organism>
<name>A0A2K0SWP1_9HYPO</name>
<protein>
    <submittedName>
        <fullName evidence="1">Uncharacterized protein</fullName>
    </submittedName>
</protein>